<dbReference type="SUPFAM" id="SSF53822">
    <property type="entry name" value="Periplasmic binding protein-like I"/>
    <property type="match status" value="1"/>
</dbReference>
<feature type="compositionally biased region" description="Polar residues" evidence="3">
    <location>
        <begin position="228"/>
        <end position="250"/>
    </location>
</feature>
<feature type="signal peptide" evidence="4">
    <location>
        <begin position="1"/>
        <end position="30"/>
    </location>
</feature>
<dbReference type="AlphaFoldDB" id="B1ZY82"/>
<dbReference type="PANTHER" id="PTHR30483:SF6">
    <property type="entry name" value="PERIPLASMIC BINDING PROTEIN OF ABC TRANSPORTER FOR NATURAL AMINO ACIDS"/>
    <property type="match status" value="1"/>
</dbReference>
<dbReference type="KEGG" id="ote:Oter_2947"/>
<feature type="compositionally biased region" description="Basic residues" evidence="3">
    <location>
        <begin position="480"/>
        <end position="494"/>
    </location>
</feature>
<dbReference type="InterPro" id="IPR051010">
    <property type="entry name" value="BCAA_transport"/>
</dbReference>
<dbReference type="InterPro" id="IPR028082">
    <property type="entry name" value="Peripla_BP_I"/>
</dbReference>
<organism evidence="6 7">
    <name type="scientific">Opitutus terrae (strain DSM 11246 / JCM 15787 / PB90-1)</name>
    <dbReference type="NCBI Taxonomy" id="452637"/>
    <lineage>
        <taxon>Bacteria</taxon>
        <taxon>Pseudomonadati</taxon>
        <taxon>Verrucomicrobiota</taxon>
        <taxon>Opitutia</taxon>
        <taxon>Opitutales</taxon>
        <taxon>Opitutaceae</taxon>
        <taxon>Opitutus</taxon>
    </lineage>
</organism>
<dbReference type="Gene3D" id="3.40.50.2300">
    <property type="match status" value="2"/>
</dbReference>
<feature type="region of interest" description="Disordered" evidence="3">
    <location>
        <begin position="480"/>
        <end position="511"/>
    </location>
</feature>
<comment type="similarity">
    <text evidence="1">Belongs to the leucine-binding protein family.</text>
</comment>
<dbReference type="PANTHER" id="PTHR30483">
    <property type="entry name" value="LEUCINE-SPECIFIC-BINDING PROTEIN"/>
    <property type="match status" value="1"/>
</dbReference>
<feature type="compositionally biased region" description="Polar residues" evidence="3">
    <location>
        <begin position="502"/>
        <end position="511"/>
    </location>
</feature>
<accession>B1ZY82</accession>
<dbReference type="EMBL" id="CP001032">
    <property type="protein sequence ID" value="ACB76228.1"/>
    <property type="molecule type" value="Genomic_DNA"/>
</dbReference>
<keyword evidence="7" id="KW-1185">Reference proteome</keyword>
<name>B1ZY82_OPITP</name>
<evidence type="ECO:0000256" key="4">
    <source>
        <dbReference type="SAM" id="SignalP"/>
    </source>
</evidence>
<dbReference type="PROSITE" id="PS51257">
    <property type="entry name" value="PROKAR_LIPOPROTEIN"/>
    <property type="match status" value="1"/>
</dbReference>
<dbReference type="eggNOG" id="COG0683">
    <property type="taxonomic scope" value="Bacteria"/>
</dbReference>
<evidence type="ECO:0000313" key="7">
    <source>
        <dbReference type="Proteomes" id="UP000007013"/>
    </source>
</evidence>
<evidence type="ECO:0000313" key="6">
    <source>
        <dbReference type="EMBL" id="ACB76228.1"/>
    </source>
</evidence>
<evidence type="ECO:0000256" key="1">
    <source>
        <dbReference type="ARBA" id="ARBA00010062"/>
    </source>
</evidence>
<feature type="domain" description="Leucine-binding protein" evidence="5">
    <location>
        <begin position="130"/>
        <end position="451"/>
    </location>
</feature>
<proteinExistence type="inferred from homology"/>
<dbReference type="Pfam" id="PF13458">
    <property type="entry name" value="Peripla_BP_6"/>
    <property type="match status" value="1"/>
</dbReference>
<sequence>MILQSRDSFFSRRLLTACWCSLLFVLVACASSLSAAQSAQPPTPAPDPYFRLRDTTLGYHGVAEDFTDLREIRLGWFGPSDTADPLHGDFWWAANFAVEDANHHPTPAEPSAFAALPIRLVPCWAPDPWRAGVSLLARMVYDEQPLALIGSVDSASTHLAEQIVAKAQLPLISPIATDKTATLAGVAWMFSCAPDDTAVARVLVDDVLAAASDADRSTTDAPAITSRPRPNSVGNTPTPAGNRHSASGNRKSPLVLLATTDHESRAAAREVMRELSRRGRLPEFRFDLPPDVPDATEPLRSVRSSHPATVIVIANAPDSARLVRTVREQLGNIPVVGGPAMGRTRFVELAGPAAEGVRFPLLFALDARDEATARFTTRFLAARHHEPDYAAALAYDSTRLLIASIRRAGPNRARIREALVQFSPWIGIAGPISFDGTGQNRRADLRLGTIRAGVVAALNPPPTSDTVTDVATISGLMGTRRPRRVHRRRGRRRSITPPSVGVSPNHSCITK</sequence>
<protein>
    <submittedName>
        <fullName evidence="6">ABC-type branched-chain amino acid transport systems periplasmic component-like protein</fullName>
    </submittedName>
</protein>
<feature type="region of interest" description="Disordered" evidence="3">
    <location>
        <begin position="214"/>
        <end position="251"/>
    </location>
</feature>
<keyword evidence="2 4" id="KW-0732">Signal</keyword>
<reference evidence="6 7" key="1">
    <citation type="journal article" date="2011" name="J. Bacteriol.">
        <title>Genome sequence of the verrucomicrobium Opitutus terrae PB90-1, an abundant inhabitant of rice paddy soil ecosystems.</title>
        <authorList>
            <person name="van Passel M.W."/>
            <person name="Kant R."/>
            <person name="Palva A."/>
            <person name="Copeland A."/>
            <person name="Lucas S."/>
            <person name="Lapidus A."/>
            <person name="Glavina del Rio T."/>
            <person name="Pitluck S."/>
            <person name="Goltsman E."/>
            <person name="Clum A."/>
            <person name="Sun H."/>
            <person name="Schmutz J."/>
            <person name="Larimer F.W."/>
            <person name="Land M.L."/>
            <person name="Hauser L."/>
            <person name="Kyrpides N."/>
            <person name="Mikhailova N."/>
            <person name="Richardson P.P."/>
            <person name="Janssen P.H."/>
            <person name="de Vos W.M."/>
            <person name="Smidt H."/>
        </authorList>
    </citation>
    <scope>NUCLEOTIDE SEQUENCE [LARGE SCALE GENOMIC DNA]</scope>
    <source>
        <strain evidence="7">DSM 11246 / JCM 15787 / PB90-1</strain>
    </source>
</reference>
<evidence type="ECO:0000256" key="2">
    <source>
        <dbReference type="ARBA" id="ARBA00022729"/>
    </source>
</evidence>
<evidence type="ECO:0000259" key="5">
    <source>
        <dbReference type="Pfam" id="PF13458"/>
    </source>
</evidence>
<feature type="chain" id="PRO_5002772235" evidence="4">
    <location>
        <begin position="31"/>
        <end position="511"/>
    </location>
</feature>
<dbReference type="HOGENOM" id="CLU_533001_0_0_0"/>
<evidence type="ECO:0000256" key="3">
    <source>
        <dbReference type="SAM" id="MobiDB-lite"/>
    </source>
</evidence>
<dbReference type="InterPro" id="IPR028081">
    <property type="entry name" value="Leu-bd"/>
</dbReference>
<dbReference type="Proteomes" id="UP000007013">
    <property type="component" value="Chromosome"/>
</dbReference>
<dbReference type="STRING" id="452637.Oter_2947"/>
<gene>
    <name evidence="6" type="ordered locus">Oter_2947</name>
</gene>